<proteinExistence type="predicted"/>
<keyword evidence="2" id="KW-0040">ANK repeat</keyword>
<organism evidence="3 4">
    <name type="scientific">Symbiodinium necroappetens</name>
    <dbReference type="NCBI Taxonomy" id="1628268"/>
    <lineage>
        <taxon>Eukaryota</taxon>
        <taxon>Sar</taxon>
        <taxon>Alveolata</taxon>
        <taxon>Dinophyceae</taxon>
        <taxon>Suessiales</taxon>
        <taxon>Symbiodiniaceae</taxon>
        <taxon>Symbiodinium</taxon>
    </lineage>
</organism>
<dbReference type="AlphaFoldDB" id="A0A813CFW9"/>
<dbReference type="InterPro" id="IPR002110">
    <property type="entry name" value="Ankyrin_rpt"/>
</dbReference>
<dbReference type="SMART" id="SM00248">
    <property type="entry name" value="ANK"/>
    <property type="match status" value="4"/>
</dbReference>
<evidence type="ECO:0000313" key="3">
    <source>
        <dbReference type="EMBL" id="CAE7942538.1"/>
    </source>
</evidence>
<comment type="caution">
    <text evidence="3">The sequence shown here is derived from an EMBL/GenBank/DDBJ whole genome shotgun (WGS) entry which is preliminary data.</text>
</comment>
<gene>
    <name evidence="3" type="primary">Notch2</name>
    <name evidence="3" type="ORF">SNEC2469_LOCUS34700</name>
</gene>
<dbReference type="EMBL" id="CAJNJA010097019">
    <property type="protein sequence ID" value="CAE7942538.1"/>
    <property type="molecule type" value="Genomic_DNA"/>
</dbReference>
<name>A0A813CFW9_9DINO</name>
<evidence type="ECO:0000256" key="1">
    <source>
        <dbReference type="ARBA" id="ARBA00022737"/>
    </source>
</evidence>
<keyword evidence="4" id="KW-1185">Reference proteome</keyword>
<protein>
    <submittedName>
        <fullName evidence="3">Notch2 protein</fullName>
    </submittedName>
</protein>
<dbReference type="PANTHER" id="PTHR24198:SF165">
    <property type="entry name" value="ANKYRIN REPEAT-CONTAINING PROTEIN-RELATED"/>
    <property type="match status" value="1"/>
</dbReference>
<reference evidence="3" key="1">
    <citation type="submission" date="2021-02" db="EMBL/GenBank/DDBJ databases">
        <authorList>
            <person name="Dougan E. K."/>
            <person name="Rhodes N."/>
            <person name="Thang M."/>
            <person name="Chan C."/>
        </authorList>
    </citation>
    <scope>NUCLEOTIDE SEQUENCE</scope>
</reference>
<dbReference type="SUPFAM" id="SSF48403">
    <property type="entry name" value="Ankyrin repeat"/>
    <property type="match status" value="1"/>
</dbReference>
<dbReference type="Proteomes" id="UP000601435">
    <property type="component" value="Unassembled WGS sequence"/>
</dbReference>
<feature type="non-terminal residue" evidence="3">
    <location>
        <position position="1"/>
    </location>
</feature>
<evidence type="ECO:0000313" key="4">
    <source>
        <dbReference type="Proteomes" id="UP000601435"/>
    </source>
</evidence>
<dbReference type="Gene3D" id="1.25.40.20">
    <property type="entry name" value="Ankyrin repeat-containing domain"/>
    <property type="match status" value="1"/>
</dbReference>
<dbReference type="PANTHER" id="PTHR24198">
    <property type="entry name" value="ANKYRIN REPEAT AND PROTEIN KINASE DOMAIN-CONTAINING PROTEIN"/>
    <property type="match status" value="1"/>
</dbReference>
<dbReference type="Pfam" id="PF00023">
    <property type="entry name" value="Ank"/>
    <property type="match status" value="1"/>
</dbReference>
<dbReference type="InterPro" id="IPR036770">
    <property type="entry name" value="Ankyrin_rpt-contain_sf"/>
</dbReference>
<sequence>MFVSHQWLSNDHPDPSGHQFRVLQGALRNIMSGQSRVSLPVTVELFYGRLKTPQAADFTSGRLFVWYDYFSCPQGASDLSRADRQRAIDNIVTYVSRCEYFVILCPELQHANQQQMLNHSSWAERGWCRTERVARELAVRDDGFVVIVESETQQHVMSSLHRHLDSPGAGLFTLETDRARVGRVLVQMVWKKLQYHLEQGDMHNFRYLLSTQDICCLSGLGFLPLEGLMPGFVSQADPFTYPEAFAVERFLHDTGFKAVSERDSAGWTPMCYAVLSGKQFLVEALLRQKADCNDRITRHKPKMLLPQNMPVLSLAAYFRRNGVLKLLLSARAKVNAVDGHQGVAIHWASVADNVEGLQTLCDAGADLSKLNLPGFDAFQTACFSGSLRVVQAMLQNPSTSLRHGLHAALMADGGTQPVISTLIQ</sequence>
<keyword evidence="1" id="KW-0677">Repeat</keyword>
<accession>A0A813CFW9</accession>
<dbReference type="OrthoDB" id="443896at2759"/>
<evidence type="ECO:0000256" key="2">
    <source>
        <dbReference type="ARBA" id="ARBA00023043"/>
    </source>
</evidence>